<dbReference type="Proteomes" id="UP000007347">
    <property type="component" value="Chromosome"/>
</dbReference>
<dbReference type="AlphaFoldDB" id="K0NLE4"/>
<gene>
    <name evidence="1" type="ordered locus">TOL2_C42450</name>
</gene>
<dbReference type="KEGG" id="dto:TOL2_C42450"/>
<dbReference type="EMBL" id="FO203503">
    <property type="protein sequence ID" value="CCK82401.1"/>
    <property type="molecule type" value="Genomic_DNA"/>
</dbReference>
<proteinExistence type="predicted"/>
<evidence type="ECO:0000313" key="2">
    <source>
        <dbReference type="Proteomes" id="UP000007347"/>
    </source>
</evidence>
<dbReference type="STRING" id="651182.TOL2_C42450"/>
<keyword evidence="2" id="KW-1185">Reference proteome</keyword>
<dbReference type="HOGENOM" id="CLU_130267_0_0_7"/>
<sequence length="175" mass="20461">MKNNEIKKRLMYLSGEDFYLFCYSIFIILDSLGCSSGKKFRDYRKLAFLIDILNDEKLVYILSNSQRKSLNPFDKECLFNSYSNGLMRRSEILKLIFTLEKKGFLILERGKTISEIDVSLNKAAIPESFFNKDIFSTEYEIAKKIKKSITRLKSLKLGTMLERIYENNGVKTWAI</sequence>
<name>K0NLE4_DESTT</name>
<accession>K0NLE4</accession>
<dbReference type="RefSeq" id="WP_014959581.1">
    <property type="nucleotide sequence ID" value="NC_018645.1"/>
</dbReference>
<reference evidence="1 2" key="1">
    <citation type="journal article" date="2013" name="Environ. Microbiol.">
        <title>Complete genome, catabolic sub-proteomes and key-metabolites of Desulfobacula toluolica Tol2, a marine, aromatic compound-degrading, sulfate-reducing bacterium.</title>
        <authorList>
            <person name="Wohlbrand L."/>
            <person name="Jacob J.H."/>
            <person name="Kube M."/>
            <person name="Mussmann M."/>
            <person name="Jarling R."/>
            <person name="Beck A."/>
            <person name="Amann R."/>
            <person name="Wilkes H."/>
            <person name="Reinhardt R."/>
            <person name="Rabus R."/>
        </authorList>
    </citation>
    <scope>NUCLEOTIDE SEQUENCE [LARGE SCALE GENOMIC DNA]</scope>
    <source>
        <strain evidence="2">DSM 7467 / Tol2</strain>
    </source>
</reference>
<protein>
    <submittedName>
        <fullName evidence="1">Conserved uncharacterized protein</fullName>
    </submittedName>
</protein>
<organism evidence="1 2">
    <name type="scientific">Desulfobacula toluolica (strain DSM 7467 / Tol2)</name>
    <dbReference type="NCBI Taxonomy" id="651182"/>
    <lineage>
        <taxon>Bacteria</taxon>
        <taxon>Pseudomonadati</taxon>
        <taxon>Thermodesulfobacteriota</taxon>
        <taxon>Desulfobacteria</taxon>
        <taxon>Desulfobacterales</taxon>
        <taxon>Desulfobacteraceae</taxon>
        <taxon>Desulfobacula</taxon>
    </lineage>
</organism>
<evidence type="ECO:0000313" key="1">
    <source>
        <dbReference type="EMBL" id="CCK82401.1"/>
    </source>
</evidence>